<evidence type="ECO:0000259" key="1">
    <source>
        <dbReference type="Pfam" id="PF01636"/>
    </source>
</evidence>
<accession>A0A8H7T342</accession>
<dbReference type="EMBL" id="JAFJYH010000366">
    <property type="protein sequence ID" value="KAG4412599.1"/>
    <property type="molecule type" value="Genomic_DNA"/>
</dbReference>
<dbReference type="InterPro" id="IPR011009">
    <property type="entry name" value="Kinase-like_dom_sf"/>
</dbReference>
<evidence type="ECO:0000313" key="3">
    <source>
        <dbReference type="Proteomes" id="UP000664132"/>
    </source>
</evidence>
<organism evidence="2 3">
    <name type="scientific">Cadophora malorum</name>
    <dbReference type="NCBI Taxonomy" id="108018"/>
    <lineage>
        <taxon>Eukaryota</taxon>
        <taxon>Fungi</taxon>
        <taxon>Dikarya</taxon>
        <taxon>Ascomycota</taxon>
        <taxon>Pezizomycotina</taxon>
        <taxon>Leotiomycetes</taxon>
        <taxon>Helotiales</taxon>
        <taxon>Ploettnerulaceae</taxon>
        <taxon>Cadophora</taxon>
    </lineage>
</organism>
<reference evidence="2" key="1">
    <citation type="submission" date="2021-02" db="EMBL/GenBank/DDBJ databases">
        <title>Genome sequence Cadophora malorum strain M34.</title>
        <authorList>
            <person name="Stefanovic E."/>
            <person name="Vu D."/>
            <person name="Scully C."/>
            <person name="Dijksterhuis J."/>
            <person name="Roader J."/>
            <person name="Houbraken J."/>
        </authorList>
    </citation>
    <scope>NUCLEOTIDE SEQUENCE</scope>
    <source>
        <strain evidence="2">M34</strain>
    </source>
</reference>
<dbReference type="InterPro" id="IPR051678">
    <property type="entry name" value="AGP_Transferase"/>
</dbReference>
<dbReference type="InterPro" id="IPR002575">
    <property type="entry name" value="Aminoglycoside_PTrfase"/>
</dbReference>
<name>A0A8H7T342_9HELO</name>
<dbReference type="PANTHER" id="PTHR21310:SF55">
    <property type="entry name" value="AMINOGLYCOSIDE PHOSPHOTRANSFERASE DOMAIN-CONTAINING PROTEIN"/>
    <property type="match status" value="1"/>
</dbReference>
<comment type="caution">
    <text evidence="2">The sequence shown here is derived from an EMBL/GenBank/DDBJ whole genome shotgun (WGS) entry which is preliminary data.</text>
</comment>
<dbReference type="AlphaFoldDB" id="A0A8H7T342"/>
<dbReference type="Pfam" id="PF01636">
    <property type="entry name" value="APH"/>
    <property type="match status" value="1"/>
</dbReference>
<keyword evidence="3" id="KW-1185">Reference proteome</keyword>
<dbReference type="OrthoDB" id="8300194at2759"/>
<proteinExistence type="predicted"/>
<dbReference type="Proteomes" id="UP000664132">
    <property type="component" value="Unassembled WGS sequence"/>
</dbReference>
<dbReference type="PANTHER" id="PTHR21310">
    <property type="entry name" value="AMINOGLYCOSIDE PHOSPHOTRANSFERASE-RELATED-RELATED"/>
    <property type="match status" value="1"/>
</dbReference>
<dbReference type="Gene3D" id="3.90.1200.10">
    <property type="match status" value="1"/>
</dbReference>
<protein>
    <recommendedName>
        <fullName evidence="1">Aminoglycoside phosphotransferase domain-containing protein</fullName>
    </recommendedName>
</protein>
<feature type="domain" description="Aminoglycoside phosphotransferase" evidence="1">
    <location>
        <begin position="146"/>
        <end position="321"/>
    </location>
</feature>
<dbReference type="SUPFAM" id="SSF56112">
    <property type="entry name" value="Protein kinase-like (PK-like)"/>
    <property type="match status" value="1"/>
</dbReference>
<gene>
    <name evidence="2" type="ORF">IFR04_014257</name>
</gene>
<evidence type="ECO:0000313" key="2">
    <source>
        <dbReference type="EMBL" id="KAG4412599.1"/>
    </source>
</evidence>
<sequence>MTSLDYEDYTHPEKLYPDLVLMEDGLPGLSQSEIDKLFASREKLKTLLYRRADGEDEKELCWNCGWKVKHELSASYGSRIRVVHASFNVGIWQIGSNWMIRDQPNDGSLGNDFMTQEFLRHQSGHNIPILKEMRLLSEPTDKVSLTLMSRAQGVGLDTVWDSLSVDQKASYQVQMRDILKQMRSFTSPVCAKVNGDLMDDGTIGYCLRRRQPTCHKMGRTNDEWFGNISSELRQGLARAHREKDPAAIEGKLQELKNNFPRSEPYVLTHADLNLTNIIVKDDKIEAIIDWEHAGYMPWWVERWFAVVGATPQSMELFNPIWEELDSNYQTFSEQVVEPVHRVCGKYRMGVSNGYVSHPKYESRWLRPGFCKCQPYAGAFEYTLIGKELEHATHFDVGPISTDPGVGGGGGLDVE</sequence>